<keyword evidence="2" id="KW-1185">Reference proteome</keyword>
<accession>A0A1V0GZ79</accession>
<proteinExistence type="predicted"/>
<organism evidence="1 2">
    <name type="scientific">Paracoccus yeei</name>
    <dbReference type="NCBI Taxonomy" id="147645"/>
    <lineage>
        <taxon>Bacteria</taxon>
        <taxon>Pseudomonadati</taxon>
        <taxon>Pseudomonadota</taxon>
        <taxon>Alphaproteobacteria</taxon>
        <taxon>Rhodobacterales</taxon>
        <taxon>Paracoccaceae</taxon>
        <taxon>Paracoccus</taxon>
    </lineage>
</organism>
<dbReference type="KEGG" id="pye:A6J80_22855"/>
<evidence type="ECO:0000313" key="1">
    <source>
        <dbReference type="EMBL" id="ARC39122.1"/>
    </source>
</evidence>
<sequence length="64" mass="6738">MAGADVFRQFACRRPGKGHDQNVVAAYGAFTDQSGQSGGASGKHAIRNREAFGHWVGFQGIGMA</sequence>
<protein>
    <submittedName>
        <fullName evidence="1">Uncharacterized protein</fullName>
    </submittedName>
</protein>
<gene>
    <name evidence="1" type="ORF">A6J80_22855</name>
</gene>
<dbReference type="Proteomes" id="UP000191257">
    <property type="component" value="Plasmid unnamed7"/>
</dbReference>
<reference evidence="1" key="1">
    <citation type="submission" date="2017-12" db="EMBL/GenBank/DDBJ databases">
        <title>FDA dAtabase for Regulatory Grade micrObial Sequences (FDA-ARGOS): Supporting development and validation of Infectious Disease Dx tests.</title>
        <authorList>
            <person name="Campos J."/>
            <person name="Goldberg B."/>
            <person name="Tallon L."/>
            <person name="Sadzewicz L."/>
            <person name="Sengamalay N."/>
            <person name="Ott S."/>
            <person name="Godinez A."/>
            <person name="Nagaraj S."/>
            <person name="Vyas G."/>
            <person name="Aluvathingal J."/>
            <person name="Nadendla S."/>
            <person name="Geyer C."/>
            <person name="Nandy P."/>
            <person name="Hobson J."/>
            <person name="Sichtig H."/>
        </authorList>
    </citation>
    <scope>NUCLEOTIDE SEQUENCE</scope>
    <source>
        <strain evidence="1">FDAARGOS_252</strain>
        <plasmid evidence="1">unnamed7</plasmid>
    </source>
</reference>
<geneLocation type="plasmid" evidence="1 2">
    <name>unnamed7</name>
</geneLocation>
<dbReference type="EMBL" id="CP020447">
    <property type="protein sequence ID" value="ARC39122.1"/>
    <property type="molecule type" value="Genomic_DNA"/>
</dbReference>
<dbReference type="AlphaFoldDB" id="A0A1V0GZ79"/>
<keyword evidence="1" id="KW-0614">Plasmid</keyword>
<evidence type="ECO:0000313" key="2">
    <source>
        <dbReference type="Proteomes" id="UP000191257"/>
    </source>
</evidence>
<name>A0A1V0GZ79_9RHOB</name>